<dbReference type="Pfam" id="PF00664">
    <property type="entry name" value="ABC_membrane"/>
    <property type="match status" value="2"/>
</dbReference>
<dbReference type="CDD" id="cd03244">
    <property type="entry name" value="ABCC_MRP_domain2"/>
    <property type="match status" value="1"/>
</dbReference>
<feature type="domain" description="ABC transporter" evidence="12">
    <location>
        <begin position="1239"/>
        <end position="1469"/>
    </location>
</feature>
<keyword evidence="15" id="KW-1185">Reference proteome</keyword>
<feature type="transmembrane region" description="Helical" evidence="11">
    <location>
        <begin position="67"/>
        <end position="90"/>
    </location>
</feature>
<name>A0AA43QRG0_9LECA</name>
<evidence type="ECO:0000256" key="3">
    <source>
        <dbReference type="ARBA" id="ARBA00022448"/>
    </source>
</evidence>
<evidence type="ECO:0000313" key="14">
    <source>
        <dbReference type="EMBL" id="MDI1491230.1"/>
    </source>
</evidence>
<dbReference type="InterPro" id="IPR011527">
    <property type="entry name" value="ABC1_TM_dom"/>
</dbReference>
<feature type="transmembrane region" description="Helical" evidence="11">
    <location>
        <begin position="406"/>
        <end position="428"/>
    </location>
</feature>
<dbReference type="CDD" id="cd18579">
    <property type="entry name" value="ABC_6TM_ABCC_D1"/>
    <property type="match status" value="1"/>
</dbReference>
<protein>
    <submittedName>
        <fullName evidence="14">Uncharacterized protein</fullName>
    </submittedName>
</protein>
<feature type="transmembrane region" description="Helical" evidence="11">
    <location>
        <begin position="36"/>
        <end position="55"/>
    </location>
</feature>
<dbReference type="InterPro" id="IPR003593">
    <property type="entry name" value="AAA+_ATPase"/>
</dbReference>
<feature type="transmembrane region" description="Helical" evidence="11">
    <location>
        <begin position="133"/>
        <end position="152"/>
    </location>
</feature>
<dbReference type="GO" id="GO:0016887">
    <property type="term" value="F:ATP hydrolysis activity"/>
    <property type="evidence" value="ECO:0007669"/>
    <property type="project" value="InterPro"/>
</dbReference>
<evidence type="ECO:0000259" key="12">
    <source>
        <dbReference type="PROSITE" id="PS50893"/>
    </source>
</evidence>
<dbReference type="FunFam" id="1.20.1560.10:FF:000066">
    <property type="entry name" value="ABC multidrug transporter (Eurofung)"/>
    <property type="match status" value="1"/>
</dbReference>
<evidence type="ECO:0000256" key="10">
    <source>
        <dbReference type="ARBA" id="ARBA00023180"/>
    </source>
</evidence>
<evidence type="ECO:0000256" key="8">
    <source>
        <dbReference type="ARBA" id="ARBA00022989"/>
    </source>
</evidence>
<dbReference type="FunFam" id="3.40.50.300:FF:000838">
    <property type="entry name" value="ABC multidrug transporter (Eurofung)"/>
    <property type="match status" value="1"/>
</dbReference>
<dbReference type="PANTHER" id="PTHR24223">
    <property type="entry name" value="ATP-BINDING CASSETTE SUB-FAMILY C"/>
    <property type="match status" value="1"/>
</dbReference>
<feature type="transmembrane region" description="Helical" evidence="11">
    <location>
        <begin position="1135"/>
        <end position="1164"/>
    </location>
</feature>
<feature type="domain" description="ABC transporter" evidence="12">
    <location>
        <begin position="627"/>
        <end position="854"/>
    </location>
</feature>
<dbReference type="CDD" id="cd18580">
    <property type="entry name" value="ABC_6TM_ABCC_D2"/>
    <property type="match status" value="1"/>
</dbReference>
<comment type="caution">
    <text evidence="14">The sequence shown here is derived from an EMBL/GenBank/DDBJ whole genome shotgun (WGS) entry which is preliminary data.</text>
</comment>
<evidence type="ECO:0000256" key="5">
    <source>
        <dbReference type="ARBA" id="ARBA00022692"/>
    </source>
</evidence>
<keyword evidence="10" id="KW-0325">Glycoprotein</keyword>
<dbReference type="SUPFAM" id="SSF52540">
    <property type="entry name" value="P-loop containing nucleoside triphosphate hydrolases"/>
    <property type="match status" value="2"/>
</dbReference>
<dbReference type="SMART" id="SM00382">
    <property type="entry name" value="AAA"/>
    <property type="match status" value="2"/>
</dbReference>
<evidence type="ECO:0000256" key="9">
    <source>
        <dbReference type="ARBA" id="ARBA00023136"/>
    </source>
</evidence>
<keyword evidence="4" id="KW-1003">Cell membrane</keyword>
<feature type="domain" description="ABC transmembrane type-1" evidence="13">
    <location>
        <begin position="278"/>
        <end position="555"/>
    </location>
</feature>
<dbReference type="InterPro" id="IPR036640">
    <property type="entry name" value="ABC1_TM_sf"/>
</dbReference>
<keyword evidence="3" id="KW-0813">Transport</keyword>
<dbReference type="GO" id="GO:0005886">
    <property type="term" value="C:plasma membrane"/>
    <property type="evidence" value="ECO:0007669"/>
    <property type="project" value="UniProtKB-SubCell"/>
</dbReference>
<feature type="domain" description="ABC transmembrane type-1" evidence="13">
    <location>
        <begin position="923"/>
        <end position="1202"/>
    </location>
</feature>
<evidence type="ECO:0000259" key="13">
    <source>
        <dbReference type="PROSITE" id="PS50929"/>
    </source>
</evidence>
<feature type="transmembrane region" description="Helical" evidence="11">
    <location>
        <begin position="916"/>
        <end position="941"/>
    </location>
</feature>
<feature type="transmembrane region" description="Helical" evidence="11">
    <location>
        <begin position="529"/>
        <end position="554"/>
    </location>
</feature>
<feature type="transmembrane region" description="Helical" evidence="11">
    <location>
        <begin position="961"/>
        <end position="986"/>
    </location>
</feature>
<comment type="subcellular location">
    <subcellularLocation>
        <location evidence="1">Cell membrane</location>
        <topology evidence="1">Multi-pass membrane protein</topology>
    </subcellularLocation>
</comment>
<keyword evidence="6" id="KW-0547">Nucleotide-binding</keyword>
<accession>A0AA43QRG0</accession>
<feature type="transmembrane region" description="Helical" evidence="11">
    <location>
        <begin position="1042"/>
        <end position="1075"/>
    </location>
</feature>
<dbReference type="InterPro" id="IPR044726">
    <property type="entry name" value="ABCC_6TM_D2"/>
</dbReference>
<dbReference type="InterPro" id="IPR044746">
    <property type="entry name" value="ABCC_6TM_D1"/>
</dbReference>
<dbReference type="InterPro" id="IPR056227">
    <property type="entry name" value="TMD0_ABC"/>
</dbReference>
<dbReference type="PROSITE" id="PS00211">
    <property type="entry name" value="ABC_TRANSPORTER_1"/>
    <property type="match status" value="2"/>
</dbReference>
<feature type="transmembrane region" description="Helical" evidence="11">
    <location>
        <begin position="309"/>
        <end position="328"/>
    </location>
</feature>
<dbReference type="Gene3D" id="1.20.1560.10">
    <property type="entry name" value="ABC transporter type 1, transmembrane domain"/>
    <property type="match status" value="2"/>
</dbReference>
<dbReference type="GO" id="GO:0005524">
    <property type="term" value="F:ATP binding"/>
    <property type="evidence" value="ECO:0007669"/>
    <property type="project" value="UniProtKB-KW"/>
</dbReference>
<evidence type="ECO:0000256" key="1">
    <source>
        <dbReference type="ARBA" id="ARBA00004651"/>
    </source>
</evidence>
<comment type="similarity">
    <text evidence="2">Belongs to the ABC transporter superfamily. ABCC family. Conjugate transporter (TC 3.A.1.208) subfamily.</text>
</comment>
<feature type="transmembrane region" description="Helical" evidence="11">
    <location>
        <begin position="490"/>
        <end position="517"/>
    </location>
</feature>
<dbReference type="PROSITE" id="PS50929">
    <property type="entry name" value="ABC_TM1F"/>
    <property type="match status" value="2"/>
</dbReference>
<keyword evidence="5 11" id="KW-0812">Transmembrane</keyword>
<feature type="transmembrane region" description="Helical" evidence="11">
    <location>
        <begin position="1170"/>
        <end position="1190"/>
    </location>
</feature>
<evidence type="ECO:0000256" key="4">
    <source>
        <dbReference type="ARBA" id="ARBA00022475"/>
    </source>
</evidence>
<gene>
    <name evidence="14" type="ORF">OHK93_002437</name>
</gene>
<dbReference type="Pfam" id="PF24357">
    <property type="entry name" value="TMD0_ABC"/>
    <property type="match status" value="1"/>
</dbReference>
<evidence type="ECO:0000256" key="11">
    <source>
        <dbReference type="SAM" id="Phobius"/>
    </source>
</evidence>
<dbReference type="InterPro" id="IPR050173">
    <property type="entry name" value="ABC_transporter_C-like"/>
</dbReference>
<keyword evidence="9 11" id="KW-0472">Membrane</keyword>
<dbReference type="Gene3D" id="3.40.50.300">
    <property type="entry name" value="P-loop containing nucleotide triphosphate hydrolases"/>
    <property type="match status" value="2"/>
</dbReference>
<evidence type="ECO:0000256" key="7">
    <source>
        <dbReference type="ARBA" id="ARBA00022840"/>
    </source>
</evidence>
<feature type="transmembrane region" description="Helical" evidence="11">
    <location>
        <begin position="102"/>
        <end position="121"/>
    </location>
</feature>
<dbReference type="Proteomes" id="UP001161017">
    <property type="component" value="Unassembled WGS sequence"/>
</dbReference>
<dbReference type="InterPro" id="IPR003439">
    <property type="entry name" value="ABC_transporter-like_ATP-bd"/>
</dbReference>
<evidence type="ECO:0000313" key="15">
    <source>
        <dbReference type="Proteomes" id="UP001161017"/>
    </source>
</evidence>
<dbReference type="InterPro" id="IPR017871">
    <property type="entry name" value="ABC_transporter-like_CS"/>
</dbReference>
<dbReference type="GO" id="GO:0140359">
    <property type="term" value="F:ABC-type transporter activity"/>
    <property type="evidence" value="ECO:0007669"/>
    <property type="project" value="InterPro"/>
</dbReference>
<sequence length="1491" mass="165404">MVSEAEACSRIDDSFGPYAGECRGGFDFTLLFEETILSILPMILLLTLVPFRVAYLLKRERKVNSNLLLPTKLLLYAIFGVSHVALLVLWAHEATYKTRISVANSVITLLEALALPILSLLEHQRTIHPSLILNVFLFFTTLFGAVRLRTLWLQQYNTALAAATTAVWIIKVLLAIVESLGKRSILRVKWKASSPESTSSPYEKVFFWWLNPLFFIGYRRSFTADDLFPLDKHLTSTYLYGVLQTPWSRMTQRAPRSLFLLTFKQLRWDLLYAVPPRLAQTAFTFCQPFLIQRTVNLANEPITTRTTHAGIGLIGAYLLVYVGIAITTAQYQHMTYRAVTMMRGGLVSMLFAKTSSLKSNAVDPASSLTLMSADIERIWNGWQLMHEIWACIIEIAIAIYLLDLQLGAACAIPIAVAIVSLVGSLLVMSTVVKKQSRWLEAIERRISATASMLGSMKRIKMCGLTDTLLHNLHGLRIEELRISKGFRRLLIGNMFFAFTTPVIAPVLTFMAFSLLALRNGSAPLDATRVFTSLSLFALLTEPLTSMIMALMAFAGSLGCFDRIQAFLEQPDHVDNRLKGDDDCWEISDSSQSESLATSSVTSREKDIRTAVIEKAFMSQTAPKGEALTVDDASFGWDTEKDPLLTIKQLKIPNAKLTVLIGPVGCGKTTLLKALLGEVPALSGSVKLFADDFSYCDQSPFHMNGTVRDSITAFAEYDERWYNSVVGACTLDEDFKQMPSGDQTRIGSKGIALSGGQSQRVALARAAYARRDICLLDDVLSGLDMDTENQVFHNLLGTDGLLRRQNTTVIMASSSSRRLAYADHIIALNKKGEVAEQGNYQEVSALGGYVSSFDLPPADWRFETKHSKLDDLMSAMSTTKVVQAAPLPMKAPVSDDDFEANKRTGDLSIYLYYTRSVGVLAVCIFIVAICGYVFCISFPQVWLSWWAAANARHPNGDLGYYLGIYVMLGVLGLASLVVSCWQIIITMVPRTGESFHKKLLTTVLAAPMSFFTTTDTGITLNRFSQDLQLVDMELPISALNFFTAFIICIAQMVLIGFASLYAAVSFPLFIVVLYLVQKFYLRTSRQLRFLDLEAKSPLYSQFTEVLAGLITVRAFGWQTQLEETNRTMLDQSQKPFYLLFAVQRWLQLVLDLLVAAVAVMLMVLVVELRGVLGGGYVGIALLNVVLFSQYLKLLLQYWTMLETHIGAVARIKNFASATTSEDMANEDKKPPPSWPSEGAIRFDHVSASYDSSNLVLKNLSLSIHAGEKIGICGRTGSGKSSMIMAIFRMLELRGGKIGIDGVDISTISRREIRSKIIGLPQDVFLLSGTVRLNLDPYYKATDDAIITALQDVKLWENIKEKGGLDTDIEAVNLSHGQKQLLCLAQALLRKSSILILDEATSSVDDVTDELIQKIIRQKFARHTIIAVAHKLDSITDFDKVALLEKGSLKEFDSPHALLDKKSSAFKQLYYNSIGGAPLEDPVDDSESEEFAN</sequence>
<evidence type="ECO:0000256" key="2">
    <source>
        <dbReference type="ARBA" id="ARBA00009726"/>
    </source>
</evidence>
<keyword evidence="8 11" id="KW-1133">Transmembrane helix</keyword>
<dbReference type="SUPFAM" id="SSF90123">
    <property type="entry name" value="ABC transporter transmembrane region"/>
    <property type="match status" value="2"/>
</dbReference>
<feature type="transmembrane region" description="Helical" evidence="11">
    <location>
        <begin position="158"/>
        <end position="177"/>
    </location>
</feature>
<reference evidence="14" key="1">
    <citation type="journal article" date="2023" name="Genome Biol. Evol.">
        <title>First Whole Genome Sequence and Flow Cytometry Genome Size Data for the Lichen-Forming Fungus Ramalina farinacea (Ascomycota).</title>
        <authorList>
            <person name="Llewellyn T."/>
            <person name="Mian S."/>
            <person name="Hill R."/>
            <person name="Leitch I.J."/>
            <person name="Gaya E."/>
        </authorList>
    </citation>
    <scope>NUCLEOTIDE SEQUENCE</scope>
    <source>
        <strain evidence="14">LIQ254RAFAR</strain>
    </source>
</reference>
<dbReference type="Pfam" id="PF00005">
    <property type="entry name" value="ABC_tran"/>
    <property type="match status" value="2"/>
</dbReference>
<dbReference type="FunFam" id="1.20.1560.10:FF:000055">
    <property type="entry name" value="ABC multidrug transporter (Eurofung)"/>
    <property type="match status" value="1"/>
</dbReference>
<dbReference type="InterPro" id="IPR027417">
    <property type="entry name" value="P-loop_NTPase"/>
</dbReference>
<dbReference type="PROSITE" id="PS50893">
    <property type="entry name" value="ABC_TRANSPORTER_2"/>
    <property type="match status" value="2"/>
</dbReference>
<evidence type="ECO:0000256" key="6">
    <source>
        <dbReference type="ARBA" id="ARBA00022741"/>
    </source>
</evidence>
<proteinExistence type="inferred from homology"/>
<dbReference type="EMBL" id="JAPUFD010000014">
    <property type="protein sequence ID" value="MDI1491230.1"/>
    <property type="molecule type" value="Genomic_DNA"/>
</dbReference>
<keyword evidence="7" id="KW-0067">ATP-binding</keyword>
<organism evidence="14 15">
    <name type="scientific">Ramalina farinacea</name>
    <dbReference type="NCBI Taxonomy" id="258253"/>
    <lineage>
        <taxon>Eukaryota</taxon>
        <taxon>Fungi</taxon>
        <taxon>Dikarya</taxon>
        <taxon>Ascomycota</taxon>
        <taxon>Pezizomycotina</taxon>
        <taxon>Lecanoromycetes</taxon>
        <taxon>OSLEUM clade</taxon>
        <taxon>Lecanoromycetidae</taxon>
        <taxon>Lecanorales</taxon>
        <taxon>Lecanorineae</taxon>
        <taxon>Ramalinaceae</taxon>
        <taxon>Ramalina</taxon>
    </lineage>
</organism>
<dbReference type="FunFam" id="3.40.50.300:FF:001854">
    <property type="entry name" value="ABC multidrug transporter (Eurofung)"/>
    <property type="match status" value="1"/>
</dbReference>
<dbReference type="PANTHER" id="PTHR24223:SF269">
    <property type="entry name" value="ABC MULTIDRUG TRANSPORTER (EUROFUNG)-RELATED"/>
    <property type="match status" value="1"/>
</dbReference>